<dbReference type="AlphaFoldDB" id="A0A517L5S8"/>
<feature type="chain" id="PRO_5021845544" evidence="3">
    <location>
        <begin position="26"/>
        <end position="271"/>
    </location>
</feature>
<evidence type="ECO:0000256" key="1">
    <source>
        <dbReference type="SAM" id="MobiDB-lite"/>
    </source>
</evidence>
<keyword evidence="3" id="KW-0732">Signal</keyword>
<keyword evidence="5" id="KW-1185">Reference proteome</keyword>
<accession>A0A517L5S8</accession>
<dbReference type="EMBL" id="CP042189">
    <property type="protein sequence ID" value="QDS70981.1"/>
    <property type="molecule type" value="Genomic_DNA"/>
</dbReference>
<feature type="signal peptide" evidence="3">
    <location>
        <begin position="1"/>
        <end position="25"/>
    </location>
</feature>
<dbReference type="Proteomes" id="UP000316270">
    <property type="component" value="Chromosome 5"/>
</dbReference>
<gene>
    <name evidence="4" type="ORF">FKW77_007488</name>
</gene>
<sequence length="271" mass="29411">MARLIAHSLVLLVLALVLLVRRSMECPKVKLIAVGYGFTYHQWNCPAYHDIDPDSDFSPHIPTREPSVPTAIEVIAPGDLTSTYSRMTRPSTSIMVIKATDHLQARAASPNITLLPPLLQVGDPIEEPVTRSTNEVAKNAFKILIIVLLIMAILATIIKRFVKRERKRKKATAGATEIEMALQAAIQRPSSSLSEEELPSYAESMAAGVRRTKLGSAVVVGNGESRRAVPTPVPADLGSGSRLGAILQPANPRMAQEREEGTTARPVLIDD</sequence>
<reference evidence="4 5" key="1">
    <citation type="submission" date="2019-07" db="EMBL/GenBank/DDBJ databases">
        <title>Finished genome of Venturia effusa.</title>
        <authorList>
            <person name="Young C.A."/>
            <person name="Cox M.P."/>
            <person name="Ganley A.R.D."/>
            <person name="David W.J."/>
        </authorList>
    </citation>
    <scope>NUCLEOTIDE SEQUENCE [LARGE SCALE GENOMIC DNA]</scope>
    <source>
        <strain evidence="5">albino</strain>
    </source>
</reference>
<feature type="region of interest" description="Disordered" evidence="1">
    <location>
        <begin position="225"/>
        <end position="244"/>
    </location>
</feature>
<name>A0A517L5S8_9PEZI</name>
<evidence type="ECO:0000313" key="4">
    <source>
        <dbReference type="EMBL" id="QDS70981.1"/>
    </source>
</evidence>
<proteinExistence type="predicted"/>
<evidence type="ECO:0000256" key="2">
    <source>
        <dbReference type="SAM" id="Phobius"/>
    </source>
</evidence>
<keyword evidence="2" id="KW-0472">Membrane</keyword>
<organism evidence="4 5">
    <name type="scientific">Venturia effusa</name>
    <dbReference type="NCBI Taxonomy" id="50376"/>
    <lineage>
        <taxon>Eukaryota</taxon>
        <taxon>Fungi</taxon>
        <taxon>Dikarya</taxon>
        <taxon>Ascomycota</taxon>
        <taxon>Pezizomycotina</taxon>
        <taxon>Dothideomycetes</taxon>
        <taxon>Pleosporomycetidae</taxon>
        <taxon>Venturiales</taxon>
        <taxon>Venturiaceae</taxon>
        <taxon>Venturia</taxon>
    </lineage>
</organism>
<evidence type="ECO:0000256" key="3">
    <source>
        <dbReference type="SAM" id="SignalP"/>
    </source>
</evidence>
<keyword evidence="2" id="KW-0812">Transmembrane</keyword>
<evidence type="ECO:0000313" key="5">
    <source>
        <dbReference type="Proteomes" id="UP000316270"/>
    </source>
</evidence>
<keyword evidence="2" id="KW-1133">Transmembrane helix</keyword>
<protein>
    <submittedName>
        <fullName evidence="4">Uncharacterized protein</fullName>
    </submittedName>
</protein>
<feature type="transmembrane region" description="Helical" evidence="2">
    <location>
        <begin position="140"/>
        <end position="162"/>
    </location>
</feature>
<feature type="region of interest" description="Disordered" evidence="1">
    <location>
        <begin position="250"/>
        <end position="271"/>
    </location>
</feature>